<protein>
    <submittedName>
        <fullName evidence="1">DUF982 domain-containing protein</fullName>
    </submittedName>
</protein>
<gene>
    <name evidence="1" type="ORF">L4923_24715</name>
</gene>
<dbReference type="InterPro" id="IPR010385">
    <property type="entry name" value="DUF982"/>
</dbReference>
<name>A0ABS9QLG4_9HYPH</name>
<accession>A0ABS9QLG4</accession>
<evidence type="ECO:0000313" key="1">
    <source>
        <dbReference type="EMBL" id="MCG7508247.1"/>
    </source>
</evidence>
<keyword evidence="2" id="KW-1185">Reference proteome</keyword>
<proteinExistence type="predicted"/>
<sequence length="125" mass="14333">MSPFQTVTFRTARGYKFHVTCLYDITRALAMAWPDKERESYREAARLAGEAAEGWCTHRAAYDAFVTAASEQGRIVRPRKLCDRVAQELAAIEPENFNPKPAPYLARMRARSARQNLMRPHKPHI</sequence>
<evidence type="ECO:0000313" key="2">
    <source>
        <dbReference type="Proteomes" id="UP001201701"/>
    </source>
</evidence>
<dbReference type="RefSeq" id="WP_239369763.1">
    <property type="nucleotide sequence ID" value="NZ_JAKREW010000037.1"/>
</dbReference>
<dbReference type="Pfam" id="PF06169">
    <property type="entry name" value="DUF982"/>
    <property type="match status" value="1"/>
</dbReference>
<reference evidence="1 2" key="1">
    <citation type="submission" date="2022-02" db="EMBL/GenBank/DDBJ databases">
        <title>Draft genome sequence of Mezorhizobium retamae strain IRAMC:0171 isolated from Retama raetam nodules.</title>
        <authorList>
            <person name="Bengaied R."/>
            <person name="Sbissi I."/>
            <person name="Huber K."/>
            <person name="Ghodbane F."/>
            <person name="Nouioui I."/>
            <person name="Tarhouni M."/>
            <person name="Gtari M."/>
        </authorList>
    </citation>
    <scope>NUCLEOTIDE SEQUENCE [LARGE SCALE GENOMIC DNA]</scope>
    <source>
        <strain evidence="1 2">IRAMC:0171</strain>
    </source>
</reference>
<organism evidence="1 2">
    <name type="scientific">Mesorhizobium retamae</name>
    <dbReference type="NCBI Taxonomy" id="2912854"/>
    <lineage>
        <taxon>Bacteria</taxon>
        <taxon>Pseudomonadati</taxon>
        <taxon>Pseudomonadota</taxon>
        <taxon>Alphaproteobacteria</taxon>
        <taxon>Hyphomicrobiales</taxon>
        <taxon>Phyllobacteriaceae</taxon>
        <taxon>Mesorhizobium</taxon>
    </lineage>
</organism>
<dbReference type="Proteomes" id="UP001201701">
    <property type="component" value="Unassembled WGS sequence"/>
</dbReference>
<comment type="caution">
    <text evidence="1">The sequence shown here is derived from an EMBL/GenBank/DDBJ whole genome shotgun (WGS) entry which is preliminary data.</text>
</comment>
<dbReference type="Gene3D" id="6.10.250.730">
    <property type="match status" value="1"/>
</dbReference>
<dbReference type="EMBL" id="JAKREW010000037">
    <property type="protein sequence ID" value="MCG7508247.1"/>
    <property type="molecule type" value="Genomic_DNA"/>
</dbReference>